<feature type="region of interest" description="Disordered" evidence="16">
    <location>
        <begin position="1005"/>
        <end position="1028"/>
    </location>
</feature>
<dbReference type="EC" id="2.7.7.-" evidence="14"/>
<feature type="binding site" evidence="15">
    <location>
        <position position="469"/>
    </location>
    <ligand>
        <name>Mg(2+)</name>
        <dbReference type="ChEBI" id="CHEBI:18420"/>
        <label>1</label>
    </ligand>
</feature>
<evidence type="ECO:0000256" key="9">
    <source>
        <dbReference type="ARBA" id="ARBA00022842"/>
    </source>
</evidence>
<feature type="binding site" evidence="15">
    <location>
        <position position="468"/>
    </location>
    <ligand>
        <name>Mg(2+)</name>
        <dbReference type="ChEBI" id="CHEBI:18420"/>
        <label>1</label>
    </ligand>
</feature>
<dbReference type="PROSITE" id="PS50172">
    <property type="entry name" value="BRCT"/>
    <property type="match status" value="1"/>
</dbReference>
<dbReference type="SUPFAM" id="SSF56672">
    <property type="entry name" value="DNA/RNA polymerases"/>
    <property type="match status" value="1"/>
</dbReference>
<evidence type="ECO:0000256" key="1">
    <source>
        <dbReference type="ARBA" id="ARBA00004123"/>
    </source>
</evidence>
<feature type="region of interest" description="Disordered" evidence="16">
    <location>
        <begin position="893"/>
        <end position="975"/>
    </location>
</feature>
<sequence length="1159" mass="127469">MGSRLDVNSSAVRKQIDRHIFDNEEGEEYAASTFAGFGDYMRRKKLKLQNLDAETRSSSQGNPPIFHDVVVHVNGYTQPSLRDLHHLIVSHGGGFLQYLDGKTSATHIVASTLTPKKREEFCKYRIVKPAWVVESVMAGRLLPWNSFRLLDEGHSQKVLHFDNGRFMGHARINDQQSYKAESKRSWYTSQARDMNRTVPETHPSLPASTASEVLSVDLTTGGEMDGEIFSPPGREMAADGVWSTRHQENAPRNDVSDSTLHVDPNSPRATGVRDNNNGQLPPLLVDDAILSKTDVTPEEYNAQLLCDPKMKNSSVNPEFLQQYYRESRLHHLSAWKAELKAKLQATAQEKSSGPKTAMKRAPGARRYILHVDFDCFFAAVSIRNNNPELADKPVAVAHSAGASSEIACCNYPARAYGIKNGMWMKGALQMCPELKVLPYDFPAYEEASRKFYSGILDVDGTIQSVSIDEALMDITMQCLEAGGTEGKGIIEGSIYREQARADEIAKDLRLSIMDKTGCAVSVGIGGNILQAKIALRKAKPAGQFQLKPGDVLDFIGNLKVQDLPGVAYSLGAKLEELGVQFVKDLREISREKLTSSLGPKTGAKLWDYAKGIDRAEVGVLTVRKSVSAEINWGIRFVTEGQAETFLQSLSDELHRRLVEILVKGTQLSIRIMRRSADAPLEPVKHLGHGKCDVFNKSVGLGVATNAAETIGKEAVSMLRSFGFSPGDLRGLGIQMTKLEPITAASTGKPESGQRQLNFKASPVHEKSLPSVDPDEVESPGRGDDTELGVSEPFGIRPSLNDSTQTPLNTSGTQFILPSQADPKVAAELPVDIRSCLVRNSHKRSHAAPPPSPSPASRFRPKTYAVELPPQSQLDPDILDALPDDLRAEILAHYQQPSEPNRPQIHPPTVQPRSSESTKMKKAAMTIKKRRGRPPMKPSFNSTLTQSNFILTKPSAVDSSSARSSRQSSPSAEQDGDISADFLAALPDDIRCEVLGEQERTRLQHHSEFGDTASRDPLESPSTPPGQRRLCLPPLRRKPVFTSKKLSTLPELREALTDWYSSFVDEGPLLEDVTALARYLKRVVLEEKDIDKAVSVANWLSWLIIDRAANSHPTEMQEDVAKKQGIVSDSSDTWSNALKAVQDSVASAVEERGLPPIEFL</sequence>
<feature type="compositionally biased region" description="Basic and acidic residues" evidence="16">
    <location>
        <begin position="246"/>
        <end position="255"/>
    </location>
</feature>
<dbReference type="OrthoDB" id="427711at2759"/>
<comment type="cofactor">
    <cofactor evidence="15">
        <name>Mg(2+)</name>
        <dbReference type="ChEBI" id="CHEBI:18420"/>
    </cofactor>
    <text evidence="15">Binds 2 magnesium ions.</text>
</comment>
<dbReference type="GO" id="GO:0003887">
    <property type="term" value="F:DNA-directed DNA polymerase activity"/>
    <property type="evidence" value="ECO:0007669"/>
    <property type="project" value="InterPro"/>
</dbReference>
<organism evidence="19 20">
    <name type="scientific">Elaphomyces granulatus</name>
    <dbReference type="NCBI Taxonomy" id="519963"/>
    <lineage>
        <taxon>Eukaryota</taxon>
        <taxon>Fungi</taxon>
        <taxon>Dikarya</taxon>
        <taxon>Ascomycota</taxon>
        <taxon>Pezizomycotina</taxon>
        <taxon>Eurotiomycetes</taxon>
        <taxon>Eurotiomycetidae</taxon>
        <taxon>Eurotiales</taxon>
        <taxon>Elaphomycetaceae</taxon>
        <taxon>Elaphomyces</taxon>
    </lineage>
</organism>
<evidence type="ECO:0000313" key="20">
    <source>
        <dbReference type="Proteomes" id="UP000243515"/>
    </source>
</evidence>
<dbReference type="Proteomes" id="UP000243515">
    <property type="component" value="Unassembled WGS sequence"/>
</dbReference>
<evidence type="ECO:0000256" key="16">
    <source>
        <dbReference type="SAM" id="MobiDB-lite"/>
    </source>
</evidence>
<dbReference type="InterPro" id="IPR025527">
    <property type="entry name" value="HUWE1/Rev1_UBM"/>
</dbReference>
<dbReference type="GO" id="GO:0070987">
    <property type="term" value="P:error-free translesion synthesis"/>
    <property type="evidence" value="ECO:0007669"/>
    <property type="project" value="UniProtKB-ARBA"/>
</dbReference>
<dbReference type="PROSITE" id="PS50173">
    <property type="entry name" value="UMUC"/>
    <property type="match status" value="1"/>
</dbReference>
<evidence type="ECO:0000256" key="2">
    <source>
        <dbReference type="ARBA" id="ARBA00010945"/>
    </source>
</evidence>
<evidence type="ECO:0000256" key="5">
    <source>
        <dbReference type="ARBA" id="ARBA00022679"/>
    </source>
</evidence>
<dbReference type="PIRSF" id="PIRSF036573">
    <property type="entry name" value="REV1"/>
    <property type="match status" value="1"/>
</dbReference>
<dbReference type="GO" id="GO:0017125">
    <property type="term" value="F:deoxycytidyl transferase activity"/>
    <property type="evidence" value="ECO:0007669"/>
    <property type="project" value="TreeGrafter"/>
</dbReference>
<evidence type="ECO:0000256" key="6">
    <source>
        <dbReference type="ARBA" id="ARBA00022695"/>
    </source>
</evidence>
<dbReference type="Pfam" id="PF16727">
    <property type="entry name" value="REV1_C"/>
    <property type="match status" value="1"/>
</dbReference>
<dbReference type="PANTHER" id="PTHR45990">
    <property type="entry name" value="DNA REPAIR PROTEIN REV1"/>
    <property type="match status" value="1"/>
</dbReference>
<dbReference type="Gene3D" id="3.40.1170.60">
    <property type="match status" value="1"/>
</dbReference>
<dbReference type="InterPro" id="IPR001357">
    <property type="entry name" value="BRCT_dom"/>
</dbReference>
<dbReference type="Gene3D" id="3.30.70.270">
    <property type="match status" value="1"/>
</dbReference>
<dbReference type="Pfam" id="PF21999">
    <property type="entry name" value="IMS_HHH_1"/>
    <property type="match status" value="1"/>
</dbReference>
<feature type="compositionally biased region" description="Polar residues" evidence="16">
    <location>
        <begin position="938"/>
        <end position="949"/>
    </location>
</feature>
<name>A0A232M521_9EURO</name>
<dbReference type="InterPro" id="IPR036420">
    <property type="entry name" value="BRCT_dom_sf"/>
</dbReference>
<dbReference type="AlphaFoldDB" id="A0A232M521"/>
<reference evidence="19 20" key="1">
    <citation type="journal article" date="2015" name="Environ. Microbiol.">
        <title>Metagenome sequence of Elaphomyces granulatus from sporocarp tissue reveals Ascomycota ectomycorrhizal fingerprints of genome expansion and a Proteobacteria-rich microbiome.</title>
        <authorList>
            <person name="Quandt C.A."/>
            <person name="Kohler A."/>
            <person name="Hesse C.N."/>
            <person name="Sharpton T.J."/>
            <person name="Martin F."/>
            <person name="Spatafora J.W."/>
        </authorList>
    </citation>
    <scope>NUCLEOTIDE SEQUENCE [LARGE SCALE GENOMIC DNA]</scope>
    <source>
        <strain evidence="19 20">OSC145934</strain>
    </source>
</reference>
<evidence type="ECO:0000256" key="8">
    <source>
        <dbReference type="ARBA" id="ARBA00022763"/>
    </source>
</evidence>
<comment type="caution">
    <text evidence="19">The sequence shown here is derived from an EMBL/GenBank/DDBJ whole genome shotgun (WGS) entry which is preliminary data.</text>
</comment>
<feature type="compositionally biased region" description="Polar residues" evidence="16">
    <location>
        <begin position="799"/>
        <end position="810"/>
    </location>
</feature>
<dbReference type="InterPro" id="IPR001126">
    <property type="entry name" value="UmuC"/>
</dbReference>
<keyword evidence="7 15" id="KW-0479">Metal-binding</keyword>
<dbReference type="CDD" id="cd01701">
    <property type="entry name" value="PolY_Rev1"/>
    <property type="match status" value="1"/>
</dbReference>
<dbReference type="Pfam" id="PF00817">
    <property type="entry name" value="IMS"/>
    <property type="match status" value="1"/>
</dbReference>
<accession>A0A232M521</accession>
<keyword evidence="4 14" id="KW-0237">DNA synthesis</keyword>
<evidence type="ECO:0000313" key="19">
    <source>
        <dbReference type="EMBL" id="OXV11479.1"/>
    </source>
</evidence>
<feature type="compositionally biased region" description="Basic and acidic residues" evidence="16">
    <location>
        <begin position="1005"/>
        <end position="1017"/>
    </location>
</feature>
<comment type="function">
    <text evidence="13">Deoxycytidyl transferase involved in DNA repair. Transfers a dCMP residue from dCTP to the 3'-end of a DNA primer in a template-dependent reaction. May assist in the first step in the bypass of abasic lesions by the insertion of a nucleotide opposite the lesion. Required for normal induction of mutations by physical and chemical agents. Involved in mitochondrial DNA mutagenesis.</text>
</comment>
<dbReference type="Gene3D" id="1.10.150.20">
    <property type="entry name" value="5' to 3' exonuclease, C-terminal subdomain"/>
    <property type="match status" value="1"/>
</dbReference>
<evidence type="ECO:0000256" key="11">
    <source>
        <dbReference type="ARBA" id="ARBA00023204"/>
    </source>
</evidence>
<dbReference type="Gene3D" id="6.10.250.1490">
    <property type="match status" value="1"/>
</dbReference>
<dbReference type="SUPFAM" id="SSF100879">
    <property type="entry name" value="Lesion bypass DNA polymerase (Y-family), little finger domain"/>
    <property type="match status" value="1"/>
</dbReference>
<feature type="compositionally biased region" description="Low complexity" evidence="16">
    <location>
        <begin position="953"/>
        <end position="972"/>
    </location>
</feature>
<dbReference type="CDD" id="cd17719">
    <property type="entry name" value="BRCT_Rev1"/>
    <property type="match status" value="1"/>
</dbReference>
<dbReference type="InterPro" id="IPR031991">
    <property type="entry name" value="Rev1_C"/>
</dbReference>
<evidence type="ECO:0000256" key="14">
    <source>
        <dbReference type="PIRNR" id="PIRNR036573"/>
    </source>
</evidence>
<dbReference type="GO" id="GO:0046872">
    <property type="term" value="F:metal ion binding"/>
    <property type="evidence" value="ECO:0007669"/>
    <property type="project" value="UniProtKB-KW"/>
</dbReference>
<dbReference type="FunFam" id="3.30.70.270:FF:000040">
    <property type="entry name" value="DNA repair protein REV1"/>
    <property type="match status" value="1"/>
</dbReference>
<feature type="domain" description="UmuC" evidence="18">
    <location>
        <begin position="368"/>
        <end position="567"/>
    </location>
</feature>
<dbReference type="GO" id="GO:0005634">
    <property type="term" value="C:nucleus"/>
    <property type="evidence" value="ECO:0007669"/>
    <property type="project" value="UniProtKB-SubCell"/>
</dbReference>
<dbReference type="Pfam" id="PF16589">
    <property type="entry name" value="BRCT_2"/>
    <property type="match status" value="1"/>
</dbReference>
<proteinExistence type="inferred from homology"/>
<evidence type="ECO:0000259" key="18">
    <source>
        <dbReference type="PROSITE" id="PS50173"/>
    </source>
</evidence>
<feature type="domain" description="BRCT" evidence="17">
    <location>
        <begin position="61"/>
        <end position="149"/>
    </location>
</feature>
<dbReference type="GO" id="GO:0042276">
    <property type="term" value="P:error-prone translesion synthesis"/>
    <property type="evidence" value="ECO:0007669"/>
    <property type="project" value="InterPro"/>
</dbReference>
<dbReference type="Pfam" id="PF11799">
    <property type="entry name" value="IMS_C"/>
    <property type="match status" value="1"/>
</dbReference>
<dbReference type="Gene3D" id="3.40.50.10190">
    <property type="entry name" value="BRCT domain"/>
    <property type="match status" value="1"/>
</dbReference>
<keyword evidence="8 14" id="KW-0227">DNA damage</keyword>
<dbReference type="SMART" id="SM00292">
    <property type="entry name" value="BRCT"/>
    <property type="match status" value="1"/>
</dbReference>
<dbReference type="Pfam" id="PF14377">
    <property type="entry name" value="UBM"/>
    <property type="match status" value="2"/>
</dbReference>
<dbReference type="GO" id="GO:0006281">
    <property type="term" value="P:DNA repair"/>
    <property type="evidence" value="ECO:0007669"/>
    <property type="project" value="UniProtKB-KW"/>
</dbReference>
<dbReference type="InterPro" id="IPR036775">
    <property type="entry name" value="DNA_pol_Y-fam_lit_finger_sf"/>
</dbReference>
<dbReference type="FunFam" id="3.30.1490.100:FF:000001">
    <property type="entry name" value="DNA repair protein REV1"/>
    <property type="match status" value="1"/>
</dbReference>
<evidence type="ECO:0000259" key="17">
    <source>
        <dbReference type="PROSITE" id="PS50172"/>
    </source>
</evidence>
<dbReference type="SUPFAM" id="SSF52113">
    <property type="entry name" value="BRCT domain"/>
    <property type="match status" value="1"/>
</dbReference>
<dbReference type="Gene3D" id="6.10.250.1630">
    <property type="match status" value="1"/>
</dbReference>
<dbReference type="InterPro" id="IPR038401">
    <property type="entry name" value="Rev1_C_sf"/>
</dbReference>
<evidence type="ECO:0000256" key="12">
    <source>
        <dbReference type="ARBA" id="ARBA00023242"/>
    </source>
</evidence>
<evidence type="ECO:0000256" key="15">
    <source>
        <dbReference type="PIRSR" id="PIRSR036573-2"/>
    </source>
</evidence>
<keyword evidence="20" id="KW-1185">Reference proteome</keyword>
<comment type="subcellular location">
    <subcellularLocation>
        <location evidence="1 14">Nucleus</location>
    </subcellularLocation>
</comment>
<dbReference type="FunFam" id="3.40.50.10190:FF:000011">
    <property type="entry name" value="DNA repair protein REV1"/>
    <property type="match status" value="1"/>
</dbReference>
<evidence type="ECO:0000256" key="13">
    <source>
        <dbReference type="ARBA" id="ARBA00058985"/>
    </source>
</evidence>
<evidence type="ECO:0000256" key="3">
    <source>
        <dbReference type="ARBA" id="ARBA00020399"/>
    </source>
</evidence>
<evidence type="ECO:0000256" key="10">
    <source>
        <dbReference type="ARBA" id="ARBA00023125"/>
    </source>
</evidence>
<keyword evidence="9 15" id="KW-0460">Magnesium</keyword>
<dbReference type="InterPro" id="IPR043502">
    <property type="entry name" value="DNA/RNA_pol_sf"/>
</dbReference>
<dbReference type="Gene3D" id="3.30.1490.100">
    <property type="entry name" value="DNA polymerase, Y-family, little finger domain"/>
    <property type="match status" value="1"/>
</dbReference>
<gene>
    <name evidence="19" type="ORF">Egran_00754</name>
</gene>
<protein>
    <recommendedName>
        <fullName evidence="3 14">DNA repair protein REV1</fullName>
        <ecNumber evidence="14">2.7.7.-</ecNumber>
    </recommendedName>
</protein>
<dbReference type="Gene3D" id="1.20.58.1280">
    <property type="entry name" value="DNA repair protein Rev1, C-terminal domain"/>
    <property type="match status" value="1"/>
</dbReference>
<dbReference type="InterPro" id="IPR017961">
    <property type="entry name" value="DNA_pol_Y-fam_little_finger"/>
</dbReference>
<keyword evidence="10 14" id="KW-0238">DNA-binding</keyword>
<dbReference type="InterPro" id="IPR012112">
    <property type="entry name" value="REV1"/>
</dbReference>
<evidence type="ECO:0000256" key="4">
    <source>
        <dbReference type="ARBA" id="ARBA00022634"/>
    </source>
</evidence>
<dbReference type="PANTHER" id="PTHR45990:SF1">
    <property type="entry name" value="DNA REPAIR PROTEIN REV1"/>
    <property type="match status" value="1"/>
</dbReference>
<dbReference type="EMBL" id="NPHW01002452">
    <property type="protein sequence ID" value="OXV11479.1"/>
    <property type="molecule type" value="Genomic_DNA"/>
</dbReference>
<comment type="similarity">
    <text evidence="2 14">Belongs to the DNA polymerase type-Y family.</text>
</comment>
<evidence type="ECO:0000256" key="7">
    <source>
        <dbReference type="ARBA" id="ARBA00022723"/>
    </source>
</evidence>
<dbReference type="GO" id="GO:0003684">
    <property type="term" value="F:damaged DNA binding"/>
    <property type="evidence" value="ECO:0007669"/>
    <property type="project" value="UniProtKB-UniRule"/>
</dbReference>
<keyword evidence="6 14" id="KW-0548">Nucleotidyltransferase</keyword>
<keyword evidence="12 14" id="KW-0539">Nucleus</keyword>
<keyword evidence="5 14" id="KW-0808">Transferase</keyword>
<feature type="region of interest" description="Disordered" evidence="16">
    <location>
        <begin position="839"/>
        <end position="859"/>
    </location>
</feature>
<feature type="binding site" evidence="15">
    <location>
        <position position="372"/>
    </location>
    <ligand>
        <name>Mg(2+)</name>
        <dbReference type="ChEBI" id="CHEBI:18420"/>
        <label>1</label>
    </ligand>
</feature>
<feature type="region of interest" description="Disordered" evidence="16">
    <location>
        <begin position="744"/>
        <end position="810"/>
    </location>
</feature>
<dbReference type="InterPro" id="IPR053848">
    <property type="entry name" value="IMS_HHH_1"/>
</dbReference>
<dbReference type="InterPro" id="IPR043128">
    <property type="entry name" value="Rev_trsase/Diguanyl_cyclase"/>
</dbReference>
<keyword evidence="11 14" id="KW-0234">DNA repair</keyword>
<feature type="region of interest" description="Disordered" evidence="16">
    <location>
        <begin position="246"/>
        <end position="280"/>
    </location>
</feature>